<evidence type="ECO:0008006" key="4">
    <source>
        <dbReference type="Google" id="ProtNLM"/>
    </source>
</evidence>
<evidence type="ECO:0000313" key="3">
    <source>
        <dbReference type="Proteomes" id="UP000308768"/>
    </source>
</evidence>
<gene>
    <name evidence="2" type="ORF">B0A49_11133</name>
</gene>
<feature type="compositionally biased region" description="Basic and acidic residues" evidence="1">
    <location>
        <begin position="197"/>
        <end position="206"/>
    </location>
</feature>
<dbReference type="OrthoDB" id="5385189at2759"/>
<dbReference type="EMBL" id="NAJN01001497">
    <property type="protein sequence ID" value="TKA62816.1"/>
    <property type="molecule type" value="Genomic_DNA"/>
</dbReference>
<proteinExistence type="predicted"/>
<accession>A0A4U0WKK6</accession>
<evidence type="ECO:0000313" key="2">
    <source>
        <dbReference type="EMBL" id="TKA62816.1"/>
    </source>
</evidence>
<reference evidence="2 3" key="1">
    <citation type="submission" date="2017-03" db="EMBL/GenBank/DDBJ databases">
        <title>Genomes of endolithic fungi from Antarctica.</title>
        <authorList>
            <person name="Coleine C."/>
            <person name="Masonjones S."/>
            <person name="Stajich J.E."/>
        </authorList>
    </citation>
    <scope>NUCLEOTIDE SEQUENCE [LARGE SCALE GENOMIC DNA]</scope>
    <source>
        <strain evidence="2 3">CCFEE 5187</strain>
    </source>
</reference>
<keyword evidence="3" id="KW-1185">Reference proteome</keyword>
<protein>
    <recommendedName>
        <fullName evidence="4">HEAT repeat domain-containing protein</fullName>
    </recommendedName>
</protein>
<organism evidence="2 3">
    <name type="scientific">Cryomyces minteri</name>
    <dbReference type="NCBI Taxonomy" id="331657"/>
    <lineage>
        <taxon>Eukaryota</taxon>
        <taxon>Fungi</taxon>
        <taxon>Dikarya</taxon>
        <taxon>Ascomycota</taxon>
        <taxon>Pezizomycotina</taxon>
        <taxon>Dothideomycetes</taxon>
        <taxon>Dothideomycetes incertae sedis</taxon>
        <taxon>Cryomyces</taxon>
    </lineage>
</organism>
<comment type="caution">
    <text evidence="2">The sequence shown here is derived from an EMBL/GenBank/DDBJ whole genome shotgun (WGS) entry which is preliminary data.</text>
</comment>
<feature type="region of interest" description="Disordered" evidence="1">
    <location>
        <begin position="136"/>
        <end position="206"/>
    </location>
</feature>
<dbReference type="Proteomes" id="UP000308768">
    <property type="component" value="Unassembled WGS sequence"/>
</dbReference>
<sequence length="206" mass="23271">MTRNISDRWLWLGLGAFIVVAARGISYGLHDIVQLANVTREAAPLDQTTQDPEDFISLDALEILVSSTNPDIRQAATKIVLDRFMRSPAVQKALLSDILSPTPQTRERALQSLRFLHDNDSLPIHLRQFLRSADAGPLRDSTSFSQQAPAGVRRLESRRSARRTNRSAEEEALRRRRREAMVLNEGDRPVQQGDIIQRLRDPLVSD</sequence>
<name>A0A4U0WKK6_9PEZI</name>
<dbReference type="AlphaFoldDB" id="A0A4U0WKK6"/>
<evidence type="ECO:0000256" key="1">
    <source>
        <dbReference type="SAM" id="MobiDB-lite"/>
    </source>
</evidence>